<organism evidence="1 2">
    <name type="scientific">Mucilaginibacter pineti</name>
    <dbReference type="NCBI Taxonomy" id="1391627"/>
    <lineage>
        <taxon>Bacteria</taxon>
        <taxon>Pseudomonadati</taxon>
        <taxon>Bacteroidota</taxon>
        <taxon>Sphingobacteriia</taxon>
        <taxon>Sphingobacteriales</taxon>
        <taxon>Sphingobacteriaceae</taxon>
        <taxon>Mucilaginibacter</taxon>
    </lineage>
</organism>
<dbReference type="EMBL" id="FNAI01000002">
    <property type="protein sequence ID" value="SDD66352.1"/>
    <property type="molecule type" value="Genomic_DNA"/>
</dbReference>
<dbReference type="Proteomes" id="UP000199072">
    <property type="component" value="Unassembled WGS sequence"/>
</dbReference>
<accession>A0A1G6WKD2</accession>
<dbReference type="AlphaFoldDB" id="A0A1G6WKD2"/>
<proteinExistence type="predicted"/>
<reference evidence="1 2" key="1">
    <citation type="submission" date="2016-10" db="EMBL/GenBank/DDBJ databases">
        <authorList>
            <person name="de Groot N.N."/>
        </authorList>
    </citation>
    <scope>NUCLEOTIDE SEQUENCE [LARGE SCALE GENOMIC DNA]</scope>
    <source>
        <strain evidence="1 2">47C3B</strain>
    </source>
</reference>
<protein>
    <recommendedName>
        <fullName evidence="3">DUF4348 domain-containing protein</fullName>
    </recommendedName>
</protein>
<evidence type="ECO:0000313" key="2">
    <source>
        <dbReference type="Proteomes" id="UP000199072"/>
    </source>
</evidence>
<sequence>MIFLACKNIFAILMLSFFSYNNFQNKGIDSFSKTAFTKLVLTKSADTIDLKFDSFFNKFESDRSFQLSRIQFPLKVISITEDGRHIKFMKKSEWTYTNFVKIKNIELNKSSRTKSEMDVKLSITDTGVQVVYHFQIKNGKWWLCGITDMSD</sequence>
<name>A0A1G6WKD2_9SPHI</name>
<dbReference type="OrthoDB" id="1043604at2"/>
<keyword evidence="2" id="KW-1185">Reference proteome</keyword>
<dbReference type="Gene3D" id="3.10.450.410">
    <property type="match status" value="1"/>
</dbReference>
<evidence type="ECO:0008006" key="3">
    <source>
        <dbReference type="Google" id="ProtNLM"/>
    </source>
</evidence>
<evidence type="ECO:0000313" key="1">
    <source>
        <dbReference type="EMBL" id="SDD66352.1"/>
    </source>
</evidence>
<gene>
    <name evidence="1" type="ORF">SAMN05216464_102216</name>
</gene>